<dbReference type="AlphaFoldDB" id="A0ABD0JWH3"/>
<feature type="compositionally biased region" description="Basic and acidic residues" evidence="1">
    <location>
        <begin position="134"/>
        <end position="147"/>
    </location>
</feature>
<dbReference type="EMBL" id="JACVVK020000312">
    <property type="protein sequence ID" value="KAK7479056.1"/>
    <property type="molecule type" value="Genomic_DNA"/>
</dbReference>
<feature type="region of interest" description="Disordered" evidence="1">
    <location>
        <begin position="550"/>
        <end position="595"/>
    </location>
</feature>
<keyword evidence="3" id="KW-1185">Reference proteome</keyword>
<feature type="compositionally biased region" description="Low complexity" evidence="1">
    <location>
        <begin position="114"/>
        <end position="125"/>
    </location>
</feature>
<evidence type="ECO:0008006" key="4">
    <source>
        <dbReference type="Google" id="ProtNLM"/>
    </source>
</evidence>
<dbReference type="Proteomes" id="UP001519460">
    <property type="component" value="Unassembled WGS sequence"/>
</dbReference>
<gene>
    <name evidence="2" type="ORF">BaRGS_00029726</name>
</gene>
<feature type="region of interest" description="Disordered" evidence="1">
    <location>
        <begin position="99"/>
        <end position="170"/>
    </location>
</feature>
<comment type="caution">
    <text evidence="2">The sequence shown here is derived from an EMBL/GenBank/DDBJ whole genome shotgun (WGS) entry which is preliminary data.</text>
</comment>
<evidence type="ECO:0000256" key="1">
    <source>
        <dbReference type="SAM" id="MobiDB-lite"/>
    </source>
</evidence>
<feature type="compositionally biased region" description="Basic and acidic residues" evidence="1">
    <location>
        <begin position="158"/>
        <end position="167"/>
    </location>
</feature>
<reference evidence="2 3" key="1">
    <citation type="journal article" date="2023" name="Sci. Data">
        <title>Genome assembly of the Korean intertidal mud-creeper Batillaria attramentaria.</title>
        <authorList>
            <person name="Patra A.K."/>
            <person name="Ho P.T."/>
            <person name="Jun S."/>
            <person name="Lee S.J."/>
            <person name="Kim Y."/>
            <person name="Won Y.J."/>
        </authorList>
    </citation>
    <scope>NUCLEOTIDE SEQUENCE [LARGE SCALE GENOMIC DNA]</scope>
    <source>
        <strain evidence="2">Wonlab-2016</strain>
    </source>
</reference>
<proteinExistence type="predicted"/>
<accession>A0ABD0JWH3</accession>
<evidence type="ECO:0000313" key="2">
    <source>
        <dbReference type="EMBL" id="KAK7479056.1"/>
    </source>
</evidence>
<feature type="non-terminal residue" evidence="2">
    <location>
        <position position="595"/>
    </location>
</feature>
<feature type="compositionally biased region" description="Basic residues" evidence="1">
    <location>
        <begin position="148"/>
        <end position="157"/>
    </location>
</feature>
<protein>
    <recommendedName>
        <fullName evidence="4">Schlafen AlbA-2 domain-containing protein</fullName>
    </recommendedName>
</protein>
<evidence type="ECO:0000313" key="3">
    <source>
        <dbReference type="Proteomes" id="UP001519460"/>
    </source>
</evidence>
<organism evidence="2 3">
    <name type="scientific">Batillaria attramentaria</name>
    <dbReference type="NCBI Taxonomy" id="370345"/>
    <lineage>
        <taxon>Eukaryota</taxon>
        <taxon>Metazoa</taxon>
        <taxon>Spiralia</taxon>
        <taxon>Lophotrochozoa</taxon>
        <taxon>Mollusca</taxon>
        <taxon>Gastropoda</taxon>
        <taxon>Caenogastropoda</taxon>
        <taxon>Sorbeoconcha</taxon>
        <taxon>Cerithioidea</taxon>
        <taxon>Batillariidae</taxon>
        <taxon>Batillaria</taxon>
    </lineage>
</organism>
<name>A0ABD0JWH3_9CAEN</name>
<sequence length="595" mass="67499">MQSVQKQDVGLLLNPLTLAAAKDTIKFCVHRSLQVVEYFGRPKSQDTAFENSWVQYKGKWKGIYSQSPVEQKKHVPGEVCAKWTDSVESLCTALTTSADWPSTSQQTDQDELSESSTELLSTSQQPADQRRRKADYGHGARPPDSRGRSKSRGRHKSRDGGRRRDARQVPGCDKCPKLPFCTATITLEEELKYFITGKLSKKIGKFMEAVNAMMNEKGGGIIIHVKKKNQNLLGHLDQKIDDRLVQLIPDDSLFHDKFERYFYDSSHIVYRVKPGPKDRPFSTLYFNSKVSVNKGKADPSHAQMRALMTNASKEVKSEQPKIKSEQPNILFIDSQQVKIKRSNFQEPFQESMLLQAKSAPNLPAEATEDTRVQELMKYCWERVRIQEYISAFSKIPKGGSIYIGVTEEDTEVKKWAPVQGGEANSILTVHDNTYQIWKEENADEENGDNIGVYHVAKAEAVPNKKQQQTGAKFLCQGLRLTPTEQDRFQQSIQTNIRDKMLWLGCSRPEVPVTVHFHKVENCPDDKYVIEIRVKFFPGVSFHEETGPVSYRCPGPTGPPQQIPVEDWVSRVVGATRDEAQEKGTPYPEKQEPQFS</sequence>